<dbReference type="EMBL" id="CP009247">
    <property type="protein sequence ID" value="APT88303.1"/>
    <property type="molecule type" value="Genomic_DNA"/>
</dbReference>
<accession>A0A1L7CR30</accession>
<keyword evidence="3" id="KW-1185">Reference proteome</keyword>
<proteinExistence type="predicted"/>
<reference evidence="2 3" key="1">
    <citation type="submission" date="2014-08" db="EMBL/GenBank/DDBJ databases">
        <title>Complete genome sequence of Corynebacterium frankenforstense ST18(T) (=DSM 45800(T)), isolated from raw cow milk.</title>
        <authorList>
            <person name="Ruckert C."/>
            <person name="Albersmeier A."/>
            <person name="Winkler A."/>
            <person name="Lipski A."/>
            <person name="Kalinowski J."/>
        </authorList>
    </citation>
    <scope>NUCLEOTIDE SEQUENCE [LARGE SCALE GENOMIC DNA]</scope>
    <source>
        <strain evidence="2 3">ST18</strain>
    </source>
</reference>
<sequence length="61" mass="7259">MVMEFEEFARNFRARADARLRDFEAALEEAKKKTEAPQTSKRRQQRPRSRRGGPVRGILRR</sequence>
<feature type="compositionally biased region" description="Basic residues" evidence="1">
    <location>
        <begin position="40"/>
        <end position="61"/>
    </location>
</feature>
<feature type="region of interest" description="Disordered" evidence="1">
    <location>
        <begin position="28"/>
        <end position="61"/>
    </location>
</feature>
<evidence type="ECO:0000313" key="3">
    <source>
        <dbReference type="Proteomes" id="UP000185434"/>
    </source>
</evidence>
<evidence type="ECO:0000256" key="1">
    <source>
        <dbReference type="SAM" id="MobiDB-lite"/>
    </source>
</evidence>
<name>A0A1L7CR30_9CORY</name>
<dbReference type="Proteomes" id="UP000185434">
    <property type="component" value="Chromosome"/>
</dbReference>
<organism evidence="2 3">
    <name type="scientific">Corynebacterium frankenforstense DSM 45800</name>
    <dbReference type="NCBI Taxonomy" id="1437875"/>
    <lineage>
        <taxon>Bacteria</taxon>
        <taxon>Bacillati</taxon>
        <taxon>Actinomycetota</taxon>
        <taxon>Actinomycetes</taxon>
        <taxon>Mycobacteriales</taxon>
        <taxon>Corynebacteriaceae</taxon>
        <taxon>Corynebacterium</taxon>
    </lineage>
</organism>
<gene>
    <name evidence="2" type="ORF">CFRA_02330</name>
</gene>
<protein>
    <submittedName>
        <fullName evidence="2">Uncharacterized protein</fullName>
    </submittedName>
</protein>
<evidence type="ECO:0000313" key="2">
    <source>
        <dbReference type="EMBL" id="APT88303.1"/>
    </source>
</evidence>
<dbReference type="KEGG" id="cfk:CFRA_02330"/>
<dbReference type="AlphaFoldDB" id="A0A1L7CR30"/>